<evidence type="ECO:0000256" key="1">
    <source>
        <dbReference type="ARBA" id="ARBA00022553"/>
    </source>
</evidence>
<dbReference type="Pfam" id="PF00072">
    <property type="entry name" value="Response_reg"/>
    <property type="match status" value="1"/>
</dbReference>
<evidence type="ECO:0000313" key="5">
    <source>
        <dbReference type="EMBL" id="NKE66229.1"/>
    </source>
</evidence>
<dbReference type="PANTHER" id="PTHR44591:SF3">
    <property type="entry name" value="RESPONSE REGULATORY DOMAIN-CONTAINING PROTEIN"/>
    <property type="match status" value="1"/>
</dbReference>
<dbReference type="InterPro" id="IPR011006">
    <property type="entry name" value="CheY-like_superfamily"/>
</dbReference>
<dbReference type="InterPro" id="IPR050595">
    <property type="entry name" value="Bact_response_regulator"/>
</dbReference>
<evidence type="ECO:0000256" key="2">
    <source>
        <dbReference type="PROSITE-ProRule" id="PRU00169"/>
    </source>
</evidence>
<dbReference type="PROSITE" id="PS50110">
    <property type="entry name" value="RESPONSE_REGULATORY"/>
    <property type="match status" value="1"/>
</dbReference>
<dbReference type="InterPro" id="IPR001789">
    <property type="entry name" value="Sig_transdc_resp-reg_receiver"/>
</dbReference>
<dbReference type="AlphaFoldDB" id="A0A7X6DFI1"/>
<dbReference type="Gene3D" id="3.30.70.1230">
    <property type="entry name" value="Nucleotide cyclase"/>
    <property type="match status" value="1"/>
</dbReference>
<dbReference type="GO" id="GO:0004016">
    <property type="term" value="F:adenylate cyclase activity"/>
    <property type="evidence" value="ECO:0007669"/>
    <property type="project" value="UniProtKB-ARBA"/>
</dbReference>
<dbReference type="SMART" id="SM00448">
    <property type="entry name" value="REC"/>
    <property type="match status" value="1"/>
</dbReference>
<dbReference type="InterPro" id="IPR001054">
    <property type="entry name" value="A/G_cyclase"/>
</dbReference>
<dbReference type="Proteomes" id="UP000521868">
    <property type="component" value="Unassembled WGS sequence"/>
</dbReference>
<dbReference type="SUPFAM" id="SSF52172">
    <property type="entry name" value="CheY-like"/>
    <property type="match status" value="1"/>
</dbReference>
<evidence type="ECO:0000313" key="6">
    <source>
        <dbReference type="Proteomes" id="UP000521868"/>
    </source>
</evidence>
<evidence type="ECO:0000259" key="3">
    <source>
        <dbReference type="PROSITE" id="PS50110"/>
    </source>
</evidence>
<dbReference type="GO" id="GO:0000160">
    <property type="term" value="P:phosphorelay signal transduction system"/>
    <property type="evidence" value="ECO:0007669"/>
    <property type="project" value="InterPro"/>
</dbReference>
<sequence>MTAILVVEDDAATRTQIARLLRLQGYDTVEAADGAAALDALRGGGVAAVISDVTMPGMDGFELVEAIRSDAALAAIPVVLLTALGDRASMRRGMTAGADDYLAKPFAPEELVQALAGVLEKKARMADSIELAVRERVALLRRQVATAGARLRGDEYGLQPEAGAVVDRQVRATVLFADIRNFTAVAEQLGSGGVAELLAAYFEHACRPVLANGGVHVRFIGDGLMSLFVDGPEPVPPARRAVAAALGIALAAHEFRSWVEQHFAGLPPFAIGIGLHAGEVTLCRLGSDDSAEITPIGDSVNVAARLEAASKELGWTVVASRAVLEDAGAGVQTGAAAALALRGRSEDIQVHELTGLLASPREQLPGLPSLDARGPAMRTAVAVNSALAAQAPDGSPVTVVAGPTHPPRGH</sequence>
<gene>
    <name evidence="5" type="ORF">RAMLITH_10390</name>
</gene>
<accession>A0A7X6DFI1</accession>
<name>A0A7X6DFI1_9BURK</name>
<reference evidence="5 6" key="1">
    <citation type="journal article" date="2020" name="Nature">
        <title>Bacterial chemolithoautotrophy via manganese oxidation.</title>
        <authorList>
            <person name="Yu H."/>
            <person name="Leadbetter J.R."/>
        </authorList>
    </citation>
    <scope>NUCLEOTIDE SEQUENCE [LARGE SCALE GENOMIC DNA]</scope>
    <source>
        <strain evidence="5 6">RBP-1</strain>
    </source>
</reference>
<dbReference type="SUPFAM" id="SSF55073">
    <property type="entry name" value="Nucleotide cyclase"/>
    <property type="match status" value="1"/>
</dbReference>
<feature type="domain" description="Guanylate cyclase" evidence="4">
    <location>
        <begin position="173"/>
        <end position="307"/>
    </location>
</feature>
<dbReference type="EMBL" id="VTOX01000003">
    <property type="protein sequence ID" value="NKE66229.1"/>
    <property type="molecule type" value="Genomic_DNA"/>
</dbReference>
<dbReference type="Pfam" id="PF00211">
    <property type="entry name" value="Guanylate_cyc"/>
    <property type="match status" value="1"/>
</dbReference>
<dbReference type="PROSITE" id="PS50125">
    <property type="entry name" value="GUANYLATE_CYCLASE_2"/>
    <property type="match status" value="1"/>
</dbReference>
<organism evidence="5 6">
    <name type="scientific">Ramlibacter lithotrophicus</name>
    <dbReference type="NCBI Taxonomy" id="2606681"/>
    <lineage>
        <taxon>Bacteria</taxon>
        <taxon>Pseudomonadati</taxon>
        <taxon>Pseudomonadota</taxon>
        <taxon>Betaproteobacteria</taxon>
        <taxon>Burkholderiales</taxon>
        <taxon>Comamonadaceae</taxon>
        <taxon>Ramlibacter</taxon>
    </lineage>
</organism>
<dbReference type="CDD" id="cd07302">
    <property type="entry name" value="CHD"/>
    <property type="match status" value="1"/>
</dbReference>
<comment type="caution">
    <text evidence="5">The sequence shown here is derived from an EMBL/GenBank/DDBJ whole genome shotgun (WGS) entry which is preliminary data.</text>
</comment>
<keyword evidence="1 2" id="KW-0597">Phosphoprotein</keyword>
<dbReference type="GO" id="GO:0009190">
    <property type="term" value="P:cyclic nucleotide biosynthetic process"/>
    <property type="evidence" value="ECO:0007669"/>
    <property type="project" value="InterPro"/>
</dbReference>
<feature type="modified residue" description="4-aspartylphosphate" evidence="2">
    <location>
        <position position="52"/>
    </location>
</feature>
<dbReference type="RefSeq" id="WP_168107349.1">
    <property type="nucleotide sequence ID" value="NZ_VTOX01000003.1"/>
</dbReference>
<protein>
    <submittedName>
        <fullName evidence="5">Adenylate/guanylate cyclase domain-containing response regulator</fullName>
    </submittedName>
</protein>
<keyword evidence="6" id="KW-1185">Reference proteome</keyword>
<proteinExistence type="predicted"/>
<dbReference type="PANTHER" id="PTHR44591">
    <property type="entry name" value="STRESS RESPONSE REGULATOR PROTEIN 1"/>
    <property type="match status" value="1"/>
</dbReference>
<dbReference type="SMART" id="SM00044">
    <property type="entry name" value="CYCc"/>
    <property type="match status" value="1"/>
</dbReference>
<feature type="domain" description="Response regulatory" evidence="3">
    <location>
        <begin position="3"/>
        <end position="119"/>
    </location>
</feature>
<evidence type="ECO:0000259" key="4">
    <source>
        <dbReference type="PROSITE" id="PS50125"/>
    </source>
</evidence>
<dbReference type="InterPro" id="IPR029787">
    <property type="entry name" value="Nucleotide_cyclase"/>
</dbReference>
<dbReference type="Gene3D" id="3.40.50.2300">
    <property type="match status" value="1"/>
</dbReference>